<keyword evidence="3" id="KW-1185">Reference proteome</keyword>
<accession>A0A9P0VRZ5</accession>
<evidence type="ECO:0000313" key="2">
    <source>
        <dbReference type="EMBL" id="CAH9050386.1"/>
    </source>
</evidence>
<dbReference type="AlphaFoldDB" id="A0A9P0VRZ5"/>
<protein>
    <submittedName>
        <fullName evidence="2">Uncharacterized protein</fullName>
    </submittedName>
</protein>
<reference evidence="2" key="1">
    <citation type="submission" date="2022-07" db="EMBL/GenBank/DDBJ databases">
        <authorList>
            <person name="Macas J."/>
            <person name="Novak P."/>
            <person name="Neumann P."/>
        </authorList>
    </citation>
    <scope>NUCLEOTIDE SEQUENCE</scope>
</reference>
<feature type="transmembrane region" description="Helical" evidence="1">
    <location>
        <begin position="12"/>
        <end position="30"/>
    </location>
</feature>
<keyword evidence="1" id="KW-0472">Membrane</keyword>
<evidence type="ECO:0000313" key="3">
    <source>
        <dbReference type="Proteomes" id="UP001152484"/>
    </source>
</evidence>
<dbReference type="Proteomes" id="UP001152484">
    <property type="component" value="Unassembled WGS sequence"/>
</dbReference>
<organism evidence="2 3">
    <name type="scientific">Cuscuta europaea</name>
    <name type="common">European dodder</name>
    <dbReference type="NCBI Taxonomy" id="41803"/>
    <lineage>
        <taxon>Eukaryota</taxon>
        <taxon>Viridiplantae</taxon>
        <taxon>Streptophyta</taxon>
        <taxon>Embryophyta</taxon>
        <taxon>Tracheophyta</taxon>
        <taxon>Spermatophyta</taxon>
        <taxon>Magnoliopsida</taxon>
        <taxon>eudicotyledons</taxon>
        <taxon>Gunneridae</taxon>
        <taxon>Pentapetalae</taxon>
        <taxon>asterids</taxon>
        <taxon>lamiids</taxon>
        <taxon>Solanales</taxon>
        <taxon>Convolvulaceae</taxon>
        <taxon>Cuscuteae</taxon>
        <taxon>Cuscuta</taxon>
        <taxon>Cuscuta subgen. Cuscuta</taxon>
    </lineage>
</organism>
<gene>
    <name evidence="2" type="ORF">CEURO_LOCUS59</name>
</gene>
<dbReference type="OrthoDB" id="10576754at2759"/>
<name>A0A9P0VRZ5_CUSEU</name>
<proteinExistence type="predicted"/>
<keyword evidence="1" id="KW-0812">Transmembrane</keyword>
<dbReference type="EMBL" id="CAMAPE010000001">
    <property type="protein sequence ID" value="CAH9050386.1"/>
    <property type="molecule type" value="Genomic_DNA"/>
</dbReference>
<comment type="caution">
    <text evidence="2">The sequence shown here is derived from an EMBL/GenBank/DDBJ whole genome shotgun (WGS) entry which is preliminary data.</text>
</comment>
<sequence length="172" mass="17643">MGNNIHGEGKRSALLALVAAVMATIMMWSTTACSERAAAPSEYPAAVPLDGGPGEDVAKMDDNELKAFAKELMSSSSGSSADERQVKGGFGQELISSDGGTAGGWGFISGGGVGGGMNGDNVGGGTDANNCWYRCASRGINYCRTIRTAFLRKGCLHASGKGCNMYCGGQPW</sequence>
<keyword evidence="1" id="KW-1133">Transmembrane helix</keyword>
<evidence type="ECO:0000256" key="1">
    <source>
        <dbReference type="SAM" id="Phobius"/>
    </source>
</evidence>